<dbReference type="Pfam" id="PF07977">
    <property type="entry name" value="FabA"/>
    <property type="match status" value="1"/>
</dbReference>
<feature type="active site" description="Proton donor" evidence="15">
    <location>
        <position position="287"/>
    </location>
</feature>
<evidence type="ECO:0000256" key="8">
    <source>
        <dbReference type="ARBA" id="ARBA00022723"/>
    </source>
</evidence>
<keyword evidence="10 15" id="KW-0862">Zinc</keyword>
<evidence type="ECO:0000256" key="14">
    <source>
        <dbReference type="ARBA" id="ARBA00025049"/>
    </source>
</evidence>
<dbReference type="EMBL" id="JASMRN010000003">
    <property type="protein sequence ID" value="MEZ7514635.1"/>
    <property type="molecule type" value="Genomic_DNA"/>
</dbReference>
<evidence type="ECO:0000256" key="9">
    <source>
        <dbReference type="ARBA" id="ARBA00022801"/>
    </source>
</evidence>
<keyword evidence="9 15" id="KW-0378">Hydrolase</keyword>
<name>A0ABV4KAG0_9FLAO</name>
<sequence>MVKQKTIKTEISLTGVGLHTGKEVKMTFKPAPINNGFTFVRVDLEGQPVVEADANYVVNTQRGTNLEKLGVKIQTPEHVLAALVGCDLDNVIIELNASELPIMDGSSKYFVEALENAGIEEQNGKRNVYVVKEVISYTDEASGSEILIMPSDTYSVTTMVDFGTKILGTQNANLKHIDDFKQEISNSRTFSFLHELEALLDNGLIKGGDLNNAIVYVDKEISETTMQNLKVAFGKEDINVKPNGILDNLTLHYPNEAARHKLLDVVGDLALIGTKIQGKIIANKPGHFVNTQFAKKMAKIIKIEQRNYVPVYDLNLEPLMDIHKIMAVLPHRPPFLLIDRIIEMSETHVVGMKNVTMNENFFVGHFPEAPVMPGVLIVEAMAQTGGILVLSTVPDPENYLTYFMKIDNVKFKHKVLPGDTLIFKCDLITPIRRGICHMQANAYANGKLVAEAELMAQIAKKQ</sequence>
<evidence type="ECO:0000256" key="11">
    <source>
        <dbReference type="ARBA" id="ARBA00023098"/>
    </source>
</evidence>
<dbReference type="InterPro" id="IPR004463">
    <property type="entry name" value="UDP-acyl_GlcNac_deAcase"/>
</dbReference>
<feature type="binding site" evidence="15">
    <location>
        <position position="260"/>
    </location>
    <ligand>
        <name>Zn(2+)</name>
        <dbReference type="ChEBI" id="CHEBI:29105"/>
    </ligand>
</feature>
<dbReference type="InterPro" id="IPR015870">
    <property type="entry name" value="UDP-acyl_N-AcGlcN_deAcase_N"/>
</dbReference>
<feature type="binding site" evidence="15">
    <location>
        <position position="78"/>
    </location>
    <ligand>
        <name>Zn(2+)</name>
        <dbReference type="ChEBI" id="CHEBI:29105"/>
    </ligand>
</feature>
<keyword evidence="11 15" id="KW-0443">Lipid metabolism</keyword>
<dbReference type="RefSeq" id="WP_026709042.1">
    <property type="nucleotide sequence ID" value="NZ_CAXBLC010000001.1"/>
</dbReference>
<comment type="similarity">
    <text evidence="15">Belongs to the LpxC family.</text>
</comment>
<evidence type="ECO:0000256" key="3">
    <source>
        <dbReference type="ARBA" id="ARBA00004496"/>
    </source>
</evidence>
<evidence type="ECO:0000256" key="5">
    <source>
        <dbReference type="ARBA" id="ARBA00022490"/>
    </source>
</evidence>
<comment type="similarity">
    <text evidence="16">Belongs to the thioester dehydratase family. FabZ subfamily.</text>
</comment>
<dbReference type="InterPro" id="IPR013114">
    <property type="entry name" value="FabA_FabZ"/>
</dbReference>
<keyword evidence="5 16" id="KW-0963">Cytoplasm</keyword>
<comment type="function">
    <text evidence="14 16">Involved in unsaturated fatty acids biosynthesis. Catalyzes the dehydration of short chain beta-hydroxyacyl-ACPs and long chain saturated and unsaturated beta-hydroxyacyl-ACPs.</text>
</comment>
<dbReference type="InterPro" id="IPR020568">
    <property type="entry name" value="Ribosomal_Su5_D2-typ_SF"/>
</dbReference>
<dbReference type="InterPro" id="IPR029069">
    <property type="entry name" value="HotDog_dom_sf"/>
</dbReference>
<evidence type="ECO:0000256" key="4">
    <source>
        <dbReference type="ARBA" id="ARBA00005002"/>
    </source>
</evidence>
<dbReference type="SUPFAM" id="SSF54637">
    <property type="entry name" value="Thioesterase/thiol ester dehydrase-isomerase"/>
    <property type="match status" value="1"/>
</dbReference>
<dbReference type="Proteomes" id="UP001568894">
    <property type="component" value="Unassembled WGS sequence"/>
</dbReference>
<comment type="function">
    <text evidence="2 15">Catalyzes the hydrolysis of UDP-3-O-myristoyl-N-acetylglucosamine to form UDP-3-O-myristoylglucosamine and acetate, the committed step in lipid A biosynthesis.</text>
</comment>
<dbReference type="NCBIfam" id="NF000582">
    <property type="entry name" value="PRK00006.1"/>
    <property type="match status" value="1"/>
</dbReference>
<keyword evidence="18" id="KW-1185">Reference proteome</keyword>
<keyword evidence="7 15" id="KW-0441">Lipid A biosynthesis</keyword>
<dbReference type="Gene3D" id="3.30.230.20">
    <property type="entry name" value="lpxc deacetylase, domain 1"/>
    <property type="match status" value="1"/>
</dbReference>
<dbReference type="InterPro" id="IPR011334">
    <property type="entry name" value="UDP-acyl_GlcNac_deAcase_C"/>
</dbReference>
<dbReference type="InterPro" id="IPR010084">
    <property type="entry name" value="FabZ"/>
</dbReference>
<dbReference type="PANTHER" id="PTHR33694:SF1">
    <property type="entry name" value="UDP-3-O-ACYL-N-ACETYLGLUCOSAMINE DEACETYLASE 1, MITOCHONDRIAL-RELATED"/>
    <property type="match status" value="1"/>
</dbReference>
<dbReference type="HAMAP" id="MF_00388">
    <property type="entry name" value="LpxC"/>
    <property type="match status" value="1"/>
</dbReference>
<feature type="binding site" evidence="15">
    <location>
        <position position="264"/>
    </location>
    <ligand>
        <name>Zn(2+)</name>
        <dbReference type="ChEBI" id="CHEBI:29105"/>
    </ligand>
</feature>
<dbReference type="Gene3D" id="3.10.129.10">
    <property type="entry name" value="Hotdog Thioesterase"/>
    <property type="match status" value="1"/>
</dbReference>
<dbReference type="HAMAP" id="MF_00406">
    <property type="entry name" value="FabZ"/>
    <property type="match status" value="1"/>
</dbReference>
<comment type="pathway">
    <text evidence="4 15">Glycolipid biosynthesis; lipid IV(A) biosynthesis; lipid IV(A) from (3R)-3-hydroxytetradecanoyl-[acyl-carrier-protein] and UDP-N-acetyl-alpha-D-glucosamine: step 2/6.</text>
</comment>
<dbReference type="EC" id="4.2.1.59" evidence="16"/>
<evidence type="ECO:0000313" key="17">
    <source>
        <dbReference type="EMBL" id="MEZ7514635.1"/>
    </source>
</evidence>
<comment type="catalytic activity">
    <reaction evidence="16">
        <text>a (3R)-hydroxyacyl-[ACP] = a (2E)-enoyl-[ACP] + H2O</text>
        <dbReference type="Rhea" id="RHEA:13097"/>
        <dbReference type="Rhea" id="RHEA-COMP:9925"/>
        <dbReference type="Rhea" id="RHEA-COMP:9945"/>
        <dbReference type="ChEBI" id="CHEBI:15377"/>
        <dbReference type="ChEBI" id="CHEBI:78784"/>
        <dbReference type="ChEBI" id="CHEBI:78827"/>
        <dbReference type="EC" id="4.2.1.59"/>
    </reaction>
</comment>
<comment type="cofactor">
    <cofactor evidence="1 15">
        <name>Zn(2+)</name>
        <dbReference type="ChEBI" id="CHEBI:29105"/>
    </cofactor>
</comment>
<evidence type="ECO:0000256" key="12">
    <source>
        <dbReference type="ARBA" id="ARBA00023239"/>
    </source>
</evidence>
<dbReference type="NCBIfam" id="TIGR01750">
    <property type="entry name" value="fabZ"/>
    <property type="match status" value="1"/>
</dbReference>
<dbReference type="Pfam" id="PF03331">
    <property type="entry name" value="LpxC"/>
    <property type="match status" value="2"/>
</dbReference>
<keyword evidence="12 16" id="KW-0456">Lyase</keyword>
<dbReference type="SUPFAM" id="SSF54211">
    <property type="entry name" value="Ribosomal protein S5 domain 2-like"/>
    <property type="match status" value="2"/>
</dbReference>
<comment type="subcellular location">
    <subcellularLocation>
        <location evidence="3 16">Cytoplasm</location>
    </subcellularLocation>
</comment>
<comment type="caution">
    <text evidence="17">The sequence shown here is derived from an EMBL/GenBank/DDBJ whole genome shotgun (WGS) entry which is preliminary data.</text>
</comment>
<accession>A0ABV4KAG0</accession>
<protein>
    <recommendedName>
        <fullName evidence="15 16">Multifunctional fusion protein</fullName>
    </recommendedName>
    <domain>
        <recommendedName>
            <fullName evidence="16">3-hydroxyacyl-[acyl-carrier-protein] dehydratase FabZ</fullName>
            <ecNumber evidence="16">4.2.1.59</ecNumber>
        </recommendedName>
        <alternativeName>
            <fullName evidence="16">(3R)-hydroxymyristoyl-[acyl-carrier-protein] dehydratase</fullName>
        </alternativeName>
        <alternativeName>
            <fullName evidence="16">Beta-hydroxyacyl-ACP dehydratase</fullName>
            <shortName evidence="16">(3R)-hydroxymyristoyl-ACP dehydrase</shortName>
        </alternativeName>
    </domain>
    <domain>
        <recommendedName>
            <fullName evidence="15">UDP-3-O-acyl-N-acetylglucosamine deacetylase</fullName>
            <shortName evidence="15">UDP-3-O-acyl-GlcNAc deacetylase</shortName>
            <ecNumber evidence="15">3.5.1.108</ecNumber>
        </recommendedName>
        <alternativeName>
            <fullName evidence="15">UDP-3-O-[R-3-hydroxymyristoyl]-N-acetylglucosamine deacetylase</fullName>
        </alternativeName>
    </domain>
</protein>
<feature type="active site" evidence="16">
    <location>
        <position position="365"/>
    </location>
</feature>
<evidence type="ECO:0000256" key="16">
    <source>
        <dbReference type="HAMAP-Rule" id="MF_00406"/>
    </source>
</evidence>
<dbReference type="PANTHER" id="PTHR33694">
    <property type="entry name" value="UDP-3-O-ACYL-N-ACETYLGLUCOSAMINE DEACETYLASE 1, MITOCHONDRIAL-RELATED"/>
    <property type="match status" value="1"/>
</dbReference>
<evidence type="ECO:0000256" key="15">
    <source>
        <dbReference type="HAMAP-Rule" id="MF_00388"/>
    </source>
</evidence>
<dbReference type="NCBIfam" id="TIGR00325">
    <property type="entry name" value="lpxC"/>
    <property type="match status" value="1"/>
</dbReference>
<dbReference type="NCBIfam" id="NF009667">
    <property type="entry name" value="PRK13188.1"/>
    <property type="match status" value="1"/>
</dbReference>
<evidence type="ECO:0000256" key="6">
    <source>
        <dbReference type="ARBA" id="ARBA00022516"/>
    </source>
</evidence>
<evidence type="ECO:0000313" key="18">
    <source>
        <dbReference type="Proteomes" id="UP001568894"/>
    </source>
</evidence>
<keyword evidence="6 15" id="KW-0444">Lipid biosynthesis</keyword>
<proteinExistence type="inferred from homology"/>
<evidence type="ECO:0000256" key="2">
    <source>
        <dbReference type="ARBA" id="ARBA00002923"/>
    </source>
</evidence>
<keyword evidence="8 15" id="KW-0479">Metal-binding</keyword>
<evidence type="ECO:0000256" key="10">
    <source>
        <dbReference type="ARBA" id="ARBA00022833"/>
    </source>
</evidence>
<dbReference type="Gene3D" id="3.30.1700.10">
    <property type="entry name" value="lpxc deacetylase, domain 2"/>
    <property type="match status" value="1"/>
</dbReference>
<comment type="catalytic activity">
    <reaction evidence="13 15">
        <text>a UDP-3-O-[(3R)-3-hydroxyacyl]-N-acetyl-alpha-D-glucosamine + H2O = a UDP-3-O-[(3R)-3-hydroxyacyl]-alpha-D-glucosamine + acetate</text>
        <dbReference type="Rhea" id="RHEA:67816"/>
        <dbReference type="ChEBI" id="CHEBI:15377"/>
        <dbReference type="ChEBI" id="CHEBI:30089"/>
        <dbReference type="ChEBI" id="CHEBI:137740"/>
        <dbReference type="ChEBI" id="CHEBI:173225"/>
        <dbReference type="EC" id="3.5.1.108"/>
    </reaction>
</comment>
<gene>
    <name evidence="15" type="primary">lpxC</name>
    <name evidence="16" type="synonym">fabZ</name>
    <name evidence="17" type="ORF">QO192_04975</name>
</gene>
<dbReference type="CDD" id="cd01288">
    <property type="entry name" value="FabZ"/>
    <property type="match status" value="1"/>
</dbReference>
<evidence type="ECO:0000256" key="7">
    <source>
        <dbReference type="ARBA" id="ARBA00022556"/>
    </source>
</evidence>
<dbReference type="EC" id="3.5.1.108" evidence="15"/>
<evidence type="ECO:0000256" key="1">
    <source>
        <dbReference type="ARBA" id="ARBA00001947"/>
    </source>
</evidence>
<evidence type="ECO:0000256" key="13">
    <source>
        <dbReference type="ARBA" id="ARBA00024535"/>
    </source>
</evidence>
<reference evidence="17 18" key="1">
    <citation type="submission" date="2023-05" db="EMBL/GenBank/DDBJ databases">
        <title>Adaptations of aquatic viruses from atmosphere-close ecosystems of the Central Arctic Ocean.</title>
        <authorList>
            <person name="Rahlff J."/>
            <person name="Holmfeldt K."/>
        </authorList>
    </citation>
    <scope>NUCLEOTIDE SEQUENCE [LARGE SCALE GENOMIC DNA]</scope>
    <source>
        <strain evidence="17 18">Arc14</strain>
    </source>
</reference>
<organism evidence="17 18">
    <name type="scientific">Flavobacterium frigidarium</name>
    <dbReference type="NCBI Taxonomy" id="99286"/>
    <lineage>
        <taxon>Bacteria</taxon>
        <taxon>Pseudomonadati</taxon>
        <taxon>Bacteroidota</taxon>
        <taxon>Flavobacteriia</taxon>
        <taxon>Flavobacteriales</taxon>
        <taxon>Flavobacteriaceae</taxon>
        <taxon>Flavobacterium</taxon>
    </lineage>
</organism>